<dbReference type="STRING" id="7897.ENSLACP00000009733"/>
<dbReference type="Ensembl" id="ENSLACT00000009808.1">
    <property type="protein sequence ID" value="ENSLACP00000009733.1"/>
    <property type="gene ID" value="ENSLACG00000008582.1"/>
</dbReference>
<protein>
    <recommendedName>
        <fullName evidence="4">Muellerian-inhibiting factor</fullName>
    </recommendedName>
    <alternativeName>
        <fullName evidence="12">Anti-Muellerian hormone</fullName>
    </alternativeName>
    <alternativeName>
        <fullName evidence="13">Muellerian-inhibiting substance</fullName>
    </alternativeName>
</protein>
<dbReference type="PANTHER" id="PTHR15009">
    <property type="entry name" value="MUELLERIAN-INHIBITING FACTOR"/>
    <property type="match status" value="1"/>
</dbReference>
<reference evidence="16" key="3">
    <citation type="submission" date="2025-09" db="UniProtKB">
        <authorList>
            <consortium name="Ensembl"/>
        </authorList>
    </citation>
    <scope>IDENTIFICATION</scope>
</reference>
<evidence type="ECO:0000256" key="11">
    <source>
        <dbReference type="ARBA" id="ARBA00023180"/>
    </source>
</evidence>
<evidence type="ECO:0000313" key="16">
    <source>
        <dbReference type="Ensembl" id="ENSLACP00000009733.1"/>
    </source>
</evidence>
<dbReference type="GO" id="GO:0007506">
    <property type="term" value="P:gonadal mesoderm development"/>
    <property type="evidence" value="ECO:0007669"/>
    <property type="project" value="UniProtKB-KW"/>
</dbReference>
<keyword evidence="9" id="KW-0334">Gonadal differentiation</keyword>
<accession>H3AJB2</accession>
<keyword evidence="6" id="KW-0732">Signal</keyword>
<evidence type="ECO:0000256" key="9">
    <source>
        <dbReference type="ARBA" id="ARBA00023156"/>
    </source>
</evidence>
<organism evidence="16 17">
    <name type="scientific">Latimeria chalumnae</name>
    <name type="common">Coelacanth</name>
    <dbReference type="NCBI Taxonomy" id="7897"/>
    <lineage>
        <taxon>Eukaryota</taxon>
        <taxon>Metazoa</taxon>
        <taxon>Chordata</taxon>
        <taxon>Craniata</taxon>
        <taxon>Vertebrata</taxon>
        <taxon>Euteleostomi</taxon>
        <taxon>Coelacanthiformes</taxon>
        <taxon>Coelacanthidae</taxon>
        <taxon>Latimeria</taxon>
    </lineage>
</organism>
<dbReference type="CDD" id="cd13757">
    <property type="entry name" value="TGF_beta_AMH"/>
    <property type="match status" value="1"/>
</dbReference>
<dbReference type="GO" id="GO:0005615">
    <property type="term" value="C:extracellular space"/>
    <property type="evidence" value="ECO:0007669"/>
    <property type="project" value="TreeGrafter"/>
</dbReference>
<name>H3AJB2_LATCH</name>
<dbReference type="InterPro" id="IPR021203">
    <property type="entry name" value="Muellerian-inhibiting_factor"/>
</dbReference>
<dbReference type="InterPro" id="IPR029034">
    <property type="entry name" value="Cystine-knot_cytokine"/>
</dbReference>
<comment type="subunit">
    <text evidence="3">Homodimer; disulfide-linked.</text>
</comment>
<dbReference type="PROSITE" id="PS51362">
    <property type="entry name" value="TGF_BETA_2"/>
    <property type="match status" value="1"/>
</dbReference>
<reference evidence="16" key="2">
    <citation type="submission" date="2025-08" db="UniProtKB">
        <authorList>
            <consortium name="Ensembl"/>
        </authorList>
    </citation>
    <scope>IDENTIFICATION</scope>
</reference>
<evidence type="ECO:0000256" key="8">
    <source>
        <dbReference type="ARBA" id="ARBA00023030"/>
    </source>
</evidence>
<dbReference type="Pfam" id="PF04709">
    <property type="entry name" value="AMH_N"/>
    <property type="match status" value="1"/>
</dbReference>
<dbReference type="FunFam" id="2.10.90.10:FF:000033">
    <property type="entry name" value="Muellerian-inhibiting factor"/>
    <property type="match status" value="1"/>
</dbReference>
<evidence type="ECO:0000256" key="2">
    <source>
        <dbReference type="ARBA" id="ARBA00006656"/>
    </source>
</evidence>
<keyword evidence="11" id="KW-0325">Glycoprotein</keyword>
<dbReference type="Pfam" id="PF00019">
    <property type="entry name" value="TGF_beta"/>
    <property type="match status" value="1"/>
</dbReference>
<dbReference type="Bgee" id="ENSLACG00000008582">
    <property type="expression patterns" value="Expressed in muscle tissue and 4 other cell types or tissues"/>
</dbReference>
<dbReference type="HOGENOM" id="CLU_025681_1_0_1"/>
<dbReference type="EMBL" id="AFYH01051143">
    <property type="status" value="NOT_ANNOTATED_CDS"/>
    <property type="molecule type" value="Genomic_DNA"/>
</dbReference>
<dbReference type="AlphaFoldDB" id="H3AJB2"/>
<dbReference type="Proteomes" id="UP000008672">
    <property type="component" value="Unassembled WGS sequence"/>
</dbReference>
<evidence type="ECO:0000256" key="13">
    <source>
        <dbReference type="ARBA" id="ARBA00031273"/>
    </source>
</evidence>
<dbReference type="FunCoup" id="H3AJB2">
    <property type="interactions" value="587"/>
</dbReference>
<dbReference type="InParanoid" id="H3AJB2"/>
<feature type="domain" description="TGF-beta family profile" evidence="15">
    <location>
        <begin position="446"/>
        <end position="562"/>
    </location>
</feature>
<dbReference type="InterPro" id="IPR017948">
    <property type="entry name" value="TGFb_CS"/>
</dbReference>
<dbReference type="PANTHER" id="PTHR15009:SF4">
    <property type="entry name" value="MUELLERIAN-INHIBITING FACTOR"/>
    <property type="match status" value="1"/>
</dbReference>
<evidence type="ECO:0000256" key="3">
    <source>
        <dbReference type="ARBA" id="ARBA00011748"/>
    </source>
</evidence>
<comment type="subcellular location">
    <subcellularLocation>
        <location evidence="1">Secreted</location>
    </subcellularLocation>
</comment>
<dbReference type="OMA" id="HRCFTRM"/>
<sequence>PTGELEGPVCQVKLGRREEGISLHPLEVIGALTGYESSFVEDLQGASSPEGIVGDKFGICPGSHTHPVLLALRRMVSQLADSKERSKLIVLHLDEVKWEEGIKLRFKLAFRVDLEELLKDLQVPLLVFYLGKVENASVGTEGAINIVGGGGLHQNQTICLSEFTRYMIFNTEGIVGAYFDGQLSFEISLEFRYQADAGTLLVQSELQQLLFGTDEKCFTRMTPVLFLLTKRARERENDQHSSFPHAHNPQALSAFDFRLPPEKVKKDSPVEVIVDHLHAPHSTHRTTHEFLRHLKSFLSSVLDDPVDHQSTPMLHLSKETVETLPHQKLNISDREVLQLLVKSEVPLLFLFPKHSKTVLEEKLSHWDLQGKVVELLSARLQSVLQQVQEISSFQNRKVLLKLRHLLNHCYHSDDAAKLNQNSKQRQIHTLLLLKVLQTIRAFWHKKQKLSRESRSATSNDESYCRLRELNVDLSHETFIQVPKEYLANNCAGPCKLPMSDQNKNYNSHVILLMKMQERGMNLKRNPCCIPVKYSGLFVSRFIENGLELSLYPNMVAEDCGCR</sequence>
<evidence type="ECO:0000313" key="17">
    <source>
        <dbReference type="Proteomes" id="UP000008672"/>
    </source>
</evidence>
<evidence type="ECO:0000256" key="14">
    <source>
        <dbReference type="RuleBase" id="RU000354"/>
    </source>
</evidence>
<evidence type="ECO:0000256" key="7">
    <source>
        <dbReference type="ARBA" id="ARBA00022782"/>
    </source>
</evidence>
<evidence type="ECO:0000256" key="12">
    <source>
        <dbReference type="ARBA" id="ARBA00030008"/>
    </source>
</evidence>
<dbReference type="EMBL" id="AFYH01051142">
    <property type="status" value="NOT_ANNOTATED_CDS"/>
    <property type="molecule type" value="Genomic_DNA"/>
</dbReference>
<dbReference type="GO" id="GO:0008083">
    <property type="term" value="F:growth factor activity"/>
    <property type="evidence" value="ECO:0007669"/>
    <property type="project" value="UniProtKB-KW"/>
</dbReference>
<evidence type="ECO:0000256" key="6">
    <source>
        <dbReference type="ARBA" id="ARBA00022729"/>
    </source>
</evidence>
<dbReference type="SUPFAM" id="SSF57501">
    <property type="entry name" value="Cystine-knot cytokines"/>
    <property type="match status" value="1"/>
</dbReference>
<dbReference type="PROSITE" id="PS00250">
    <property type="entry name" value="TGF_BETA_1"/>
    <property type="match status" value="1"/>
</dbReference>
<dbReference type="GO" id="GO:0030154">
    <property type="term" value="P:cell differentiation"/>
    <property type="evidence" value="ECO:0007669"/>
    <property type="project" value="UniProtKB-KW"/>
</dbReference>
<proteinExistence type="inferred from homology"/>
<dbReference type="eggNOG" id="KOG3900">
    <property type="taxonomic scope" value="Eukaryota"/>
</dbReference>
<reference evidence="17" key="1">
    <citation type="submission" date="2011-08" db="EMBL/GenBank/DDBJ databases">
        <title>The draft genome of Latimeria chalumnae.</title>
        <authorList>
            <person name="Di Palma F."/>
            <person name="Alfoldi J."/>
            <person name="Johnson J."/>
            <person name="Berlin A."/>
            <person name="Gnerre S."/>
            <person name="Jaffe D."/>
            <person name="MacCallum I."/>
            <person name="Young S."/>
            <person name="Walker B.J."/>
            <person name="Lander E."/>
            <person name="Lindblad-Toh K."/>
        </authorList>
    </citation>
    <scope>NUCLEOTIDE SEQUENCE [LARGE SCALE GENOMIC DNA]</scope>
    <source>
        <strain evidence="17">Wild caught</strain>
    </source>
</reference>
<evidence type="ECO:0000256" key="4">
    <source>
        <dbReference type="ARBA" id="ARBA00020473"/>
    </source>
</evidence>
<keyword evidence="8 14" id="KW-0339">Growth factor</keyword>
<dbReference type="SMART" id="SM00204">
    <property type="entry name" value="TGFB"/>
    <property type="match status" value="1"/>
</dbReference>
<evidence type="ECO:0000259" key="15">
    <source>
        <dbReference type="PROSITE" id="PS51362"/>
    </source>
</evidence>
<dbReference type="GeneTree" id="ENSGT00390000006337"/>
<dbReference type="InterPro" id="IPR001839">
    <property type="entry name" value="TGF-b_C"/>
</dbReference>
<comment type="similarity">
    <text evidence="2 14">Belongs to the TGF-beta family.</text>
</comment>
<dbReference type="Gene3D" id="2.10.90.10">
    <property type="entry name" value="Cystine-knot cytokines"/>
    <property type="match status" value="1"/>
</dbReference>
<dbReference type="InterPro" id="IPR006799">
    <property type="entry name" value="AMH_N"/>
</dbReference>
<evidence type="ECO:0000256" key="10">
    <source>
        <dbReference type="ARBA" id="ARBA00023157"/>
    </source>
</evidence>
<keyword evidence="5" id="KW-0964">Secreted</keyword>
<evidence type="ECO:0000256" key="5">
    <source>
        <dbReference type="ARBA" id="ARBA00022525"/>
    </source>
</evidence>
<keyword evidence="7" id="KW-0221">Differentiation</keyword>
<evidence type="ECO:0000256" key="1">
    <source>
        <dbReference type="ARBA" id="ARBA00004613"/>
    </source>
</evidence>
<dbReference type="GO" id="GO:0001880">
    <property type="term" value="P:Mullerian duct regression"/>
    <property type="evidence" value="ECO:0007669"/>
    <property type="project" value="TreeGrafter"/>
</dbReference>
<keyword evidence="10" id="KW-1015">Disulfide bond</keyword>
<keyword evidence="17" id="KW-1185">Reference proteome</keyword>
<gene>
    <name evidence="16" type="primary">AMH</name>
</gene>